<keyword evidence="9" id="KW-1185">Reference proteome</keyword>
<dbReference type="SMART" id="SM00287">
    <property type="entry name" value="SH3b"/>
    <property type="match status" value="1"/>
</dbReference>
<comment type="similarity">
    <text evidence="1">Belongs to the peptidase C40 family.</text>
</comment>
<protein>
    <submittedName>
        <fullName evidence="8">SH3 domain-containing C40 family peptidase</fullName>
    </submittedName>
</protein>
<dbReference type="SUPFAM" id="SSF54001">
    <property type="entry name" value="Cysteine proteinases"/>
    <property type="match status" value="1"/>
</dbReference>
<dbReference type="PROSITE" id="PS51781">
    <property type="entry name" value="SH3B"/>
    <property type="match status" value="1"/>
</dbReference>
<evidence type="ECO:0000256" key="2">
    <source>
        <dbReference type="ARBA" id="ARBA00022670"/>
    </source>
</evidence>
<name>A0ABY7X0Y8_9BACL</name>
<feature type="signal peptide" evidence="5">
    <location>
        <begin position="1"/>
        <end position="27"/>
    </location>
</feature>
<evidence type="ECO:0000256" key="1">
    <source>
        <dbReference type="ARBA" id="ARBA00007074"/>
    </source>
</evidence>
<dbReference type="InterPro" id="IPR003646">
    <property type="entry name" value="SH3-like_bac-type"/>
</dbReference>
<evidence type="ECO:0000256" key="4">
    <source>
        <dbReference type="ARBA" id="ARBA00022807"/>
    </source>
</evidence>
<dbReference type="Proteomes" id="UP001213680">
    <property type="component" value="Chromosome"/>
</dbReference>
<dbReference type="Pfam" id="PF08239">
    <property type="entry name" value="SH3_3"/>
    <property type="match status" value="1"/>
</dbReference>
<reference evidence="8 9" key="1">
    <citation type="submission" date="2023-02" db="EMBL/GenBank/DDBJ databases">
        <title>A bacterium isolated from plastisphere.</title>
        <authorList>
            <person name="Sun Y."/>
        </authorList>
    </citation>
    <scope>NUCLEOTIDE SEQUENCE [LARGE SCALE GENOMIC DNA]</scope>
    <source>
        <strain evidence="9">a-1</strain>
    </source>
</reference>
<keyword evidence="5" id="KW-0732">Signal</keyword>
<accession>A0ABY7X0Y8</accession>
<dbReference type="PROSITE" id="PS51935">
    <property type="entry name" value="NLPC_P60"/>
    <property type="match status" value="1"/>
</dbReference>
<dbReference type="InterPro" id="IPR038765">
    <property type="entry name" value="Papain-like_cys_pep_sf"/>
</dbReference>
<feature type="domain" description="SH3b" evidence="6">
    <location>
        <begin position="32"/>
        <end position="99"/>
    </location>
</feature>
<keyword evidence="4" id="KW-0788">Thiol protease</keyword>
<dbReference type="InterPro" id="IPR051202">
    <property type="entry name" value="Peptidase_C40"/>
</dbReference>
<evidence type="ECO:0000256" key="5">
    <source>
        <dbReference type="SAM" id="SignalP"/>
    </source>
</evidence>
<dbReference type="EMBL" id="CP118099">
    <property type="protein sequence ID" value="WDH75571.1"/>
    <property type="molecule type" value="Genomic_DNA"/>
</dbReference>
<dbReference type="Gene3D" id="3.90.1720.10">
    <property type="entry name" value="endopeptidase domain like (from Nostoc punctiforme)"/>
    <property type="match status" value="1"/>
</dbReference>
<dbReference type="RefSeq" id="WP_026825071.1">
    <property type="nucleotide sequence ID" value="NZ_CP118099.1"/>
</dbReference>
<dbReference type="Gene3D" id="2.30.30.40">
    <property type="entry name" value="SH3 Domains"/>
    <property type="match status" value="1"/>
</dbReference>
<dbReference type="PANTHER" id="PTHR47053">
    <property type="entry name" value="MUREIN DD-ENDOPEPTIDASE MEPH-RELATED"/>
    <property type="match status" value="1"/>
</dbReference>
<evidence type="ECO:0000313" key="8">
    <source>
        <dbReference type="EMBL" id="WDH75571.1"/>
    </source>
</evidence>
<gene>
    <name evidence="8" type="ORF">PTI97_12160</name>
</gene>
<dbReference type="Pfam" id="PF00877">
    <property type="entry name" value="NLPC_P60"/>
    <property type="match status" value="1"/>
</dbReference>
<feature type="chain" id="PRO_5045622983" evidence="5">
    <location>
        <begin position="28"/>
        <end position="233"/>
    </location>
</feature>
<keyword evidence="2" id="KW-0645">Protease</keyword>
<evidence type="ECO:0000259" key="7">
    <source>
        <dbReference type="PROSITE" id="PS51935"/>
    </source>
</evidence>
<evidence type="ECO:0000313" key="9">
    <source>
        <dbReference type="Proteomes" id="UP001213680"/>
    </source>
</evidence>
<proteinExistence type="inferred from homology"/>
<dbReference type="PANTHER" id="PTHR47053:SF1">
    <property type="entry name" value="MUREIN DD-ENDOPEPTIDASE MEPH-RELATED"/>
    <property type="match status" value="1"/>
</dbReference>
<organism evidence="8 9">
    <name type="scientific">Exiguobacterium marinum</name>
    <dbReference type="NCBI Taxonomy" id="273528"/>
    <lineage>
        <taxon>Bacteria</taxon>
        <taxon>Bacillati</taxon>
        <taxon>Bacillota</taxon>
        <taxon>Bacilli</taxon>
        <taxon>Bacillales</taxon>
        <taxon>Bacillales Family XII. Incertae Sedis</taxon>
        <taxon>Exiguobacterium</taxon>
    </lineage>
</organism>
<evidence type="ECO:0000256" key="3">
    <source>
        <dbReference type="ARBA" id="ARBA00022801"/>
    </source>
</evidence>
<dbReference type="InterPro" id="IPR000064">
    <property type="entry name" value="NLP_P60_dom"/>
</dbReference>
<evidence type="ECO:0000259" key="6">
    <source>
        <dbReference type="PROSITE" id="PS51781"/>
    </source>
</evidence>
<feature type="domain" description="NlpC/P60" evidence="7">
    <location>
        <begin position="112"/>
        <end position="233"/>
    </location>
</feature>
<keyword evidence="3" id="KW-0378">Hydrolase</keyword>
<sequence>MLKRIASIVVAATVAFSGLMFSTGEQAEAATGTFAYSKVNGLNIRTAPSLTSSKVVAKMDKGQRYTYLGKSGSFYKINYKGKHRYISASSKYSYLKPRTSTSTSKTVSTSSSSKRSKLVAESKKYLGKPYRYGGTSTSGFDCSGYTGYVYKKAIGKTLPRSSRQQYSSAKKISKSSIQAGDLVFFSHSGGTIHHVGMALSKTKMINSETGGVKYASFTSGYWAPRYVGAGSYL</sequence>